<dbReference type="AlphaFoldDB" id="A0A2P2KHR8"/>
<organism evidence="1">
    <name type="scientific">Rhizophora mucronata</name>
    <name type="common">Asiatic mangrove</name>
    <dbReference type="NCBI Taxonomy" id="61149"/>
    <lineage>
        <taxon>Eukaryota</taxon>
        <taxon>Viridiplantae</taxon>
        <taxon>Streptophyta</taxon>
        <taxon>Embryophyta</taxon>
        <taxon>Tracheophyta</taxon>
        <taxon>Spermatophyta</taxon>
        <taxon>Magnoliopsida</taxon>
        <taxon>eudicotyledons</taxon>
        <taxon>Gunneridae</taxon>
        <taxon>Pentapetalae</taxon>
        <taxon>rosids</taxon>
        <taxon>fabids</taxon>
        <taxon>Malpighiales</taxon>
        <taxon>Rhizophoraceae</taxon>
        <taxon>Rhizophora</taxon>
    </lineage>
</organism>
<reference evidence="1" key="1">
    <citation type="submission" date="2018-02" db="EMBL/GenBank/DDBJ databases">
        <title>Rhizophora mucronata_Transcriptome.</title>
        <authorList>
            <person name="Meera S.P."/>
            <person name="Sreeshan A."/>
            <person name="Augustine A."/>
        </authorList>
    </citation>
    <scope>NUCLEOTIDE SEQUENCE</scope>
    <source>
        <tissue evidence="1">Leaf</tissue>
    </source>
</reference>
<sequence>MRLGIESPVRSLLSVESNSTSITVGCSCRVNLSVHLSKILRFDFPVMYSSSIFPLSRTCSTLTFMPSYIILIFSISGDQD</sequence>
<dbReference type="PROSITE" id="PS51257">
    <property type="entry name" value="PROKAR_LIPOPROTEIN"/>
    <property type="match status" value="1"/>
</dbReference>
<dbReference type="EMBL" id="GGEC01024785">
    <property type="protein sequence ID" value="MBX05269.1"/>
    <property type="molecule type" value="Transcribed_RNA"/>
</dbReference>
<accession>A0A2P2KHR8</accession>
<evidence type="ECO:0000313" key="1">
    <source>
        <dbReference type="EMBL" id="MBX05269.1"/>
    </source>
</evidence>
<proteinExistence type="predicted"/>
<name>A0A2P2KHR8_RHIMU</name>
<protein>
    <submittedName>
        <fullName evidence="1">Cellulose synthase-like protein G3</fullName>
    </submittedName>
</protein>